<proteinExistence type="predicted"/>
<sequence>MNTARQWILRIAGRLRIQRYIWDLHTGDFHLYFQIPEENGLCEGLTNPLFSKKLWRRAFEDMTSFARNEGNFIWKVGDLFRVESITLPDGVCMVVSFRSKKRLCEEDIKKTGRDYVHNYPKDIKLSFANEEITTNTSPARKTTHG</sequence>
<evidence type="ECO:0000313" key="1">
    <source>
        <dbReference type="EMBL" id="OGH70373.1"/>
    </source>
</evidence>
<reference evidence="1 2" key="1">
    <citation type="journal article" date="2016" name="Nat. Commun.">
        <title>Thousands of microbial genomes shed light on interconnected biogeochemical processes in an aquifer system.</title>
        <authorList>
            <person name="Anantharaman K."/>
            <person name="Brown C.T."/>
            <person name="Hug L.A."/>
            <person name="Sharon I."/>
            <person name="Castelle C.J."/>
            <person name="Probst A.J."/>
            <person name="Thomas B.C."/>
            <person name="Singh A."/>
            <person name="Wilkins M.J."/>
            <person name="Karaoz U."/>
            <person name="Brodie E.L."/>
            <person name="Williams K.H."/>
            <person name="Hubbard S.S."/>
            <person name="Banfield J.F."/>
        </authorList>
    </citation>
    <scope>NUCLEOTIDE SEQUENCE [LARGE SCALE GENOMIC DNA]</scope>
</reference>
<dbReference type="EMBL" id="MFPU01000009">
    <property type="protein sequence ID" value="OGH70373.1"/>
    <property type="molecule type" value="Genomic_DNA"/>
</dbReference>
<dbReference type="Proteomes" id="UP000177953">
    <property type="component" value="Unassembled WGS sequence"/>
</dbReference>
<comment type="caution">
    <text evidence="1">The sequence shown here is derived from an EMBL/GenBank/DDBJ whole genome shotgun (WGS) entry which is preliminary data.</text>
</comment>
<name>A0A1F6MFU9_9BACT</name>
<dbReference type="AlphaFoldDB" id="A0A1F6MFU9"/>
<protein>
    <submittedName>
        <fullName evidence="1">Uncharacterized protein</fullName>
    </submittedName>
</protein>
<evidence type="ECO:0000313" key="2">
    <source>
        <dbReference type="Proteomes" id="UP000177953"/>
    </source>
</evidence>
<gene>
    <name evidence="1" type="ORF">A2754_03185</name>
</gene>
<organism evidence="1 2">
    <name type="scientific">Candidatus Magasanikbacteria bacterium RIFCSPHIGHO2_01_FULL_47_8</name>
    <dbReference type="NCBI Taxonomy" id="1798673"/>
    <lineage>
        <taxon>Bacteria</taxon>
        <taxon>Candidatus Magasanikiibacteriota</taxon>
    </lineage>
</organism>
<accession>A0A1F6MFU9</accession>